<name>A0A9D2F0R7_9FIRM</name>
<dbReference type="AlphaFoldDB" id="A0A9D2F0R7"/>
<gene>
    <name evidence="2" type="ORF">H9810_01430</name>
</gene>
<proteinExistence type="predicted"/>
<protein>
    <recommendedName>
        <fullName evidence="4">DUF669 domain-containing protein</fullName>
    </recommendedName>
</protein>
<sequence length="167" mass="18550">MAEYMENVPDRELDWDDEITKDGGFVLLPEGDYPYTITKFERARYGGSNKVPPCRMAQLTVAIHGGDKGEASVNYRLFLLSKFQWKISELFVSAGLADPDAETIRMQWDRIQGATGLCHVAQREFTKQSGPHAGETGTANEITKFLPPPAPKAAEPAQPAWQQSGMF</sequence>
<reference evidence="2" key="2">
    <citation type="submission" date="2021-04" db="EMBL/GenBank/DDBJ databases">
        <authorList>
            <person name="Gilroy R."/>
        </authorList>
    </citation>
    <scope>NUCLEOTIDE SEQUENCE</scope>
    <source>
        <strain evidence="2">3436</strain>
    </source>
</reference>
<evidence type="ECO:0000313" key="3">
    <source>
        <dbReference type="Proteomes" id="UP000824031"/>
    </source>
</evidence>
<dbReference type="EMBL" id="DXBO01000022">
    <property type="protein sequence ID" value="HIZ47369.1"/>
    <property type="molecule type" value="Genomic_DNA"/>
</dbReference>
<evidence type="ECO:0000313" key="2">
    <source>
        <dbReference type="EMBL" id="HIZ47369.1"/>
    </source>
</evidence>
<organism evidence="2 3">
    <name type="scientific">Candidatus Gemmiger excrementavium</name>
    <dbReference type="NCBI Taxonomy" id="2838608"/>
    <lineage>
        <taxon>Bacteria</taxon>
        <taxon>Bacillati</taxon>
        <taxon>Bacillota</taxon>
        <taxon>Clostridia</taxon>
        <taxon>Eubacteriales</taxon>
        <taxon>Gemmiger</taxon>
    </lineage>
</organism>
<reference evidence="2" key="1">
    <citation type="journal article" date="2021" name="PeerJ">
        <title>Extensive microbial diversity within the chicken gut microbiome revealed by metagenomics and culture.</title>
        <authorList>
            <person name="Gilroy R."/>
            <person name="Ravi A."/>
            <person name="Getino M."/>
            <person name="Pursley I."/>
            <person name="Horton D.L."/>
            <person name="Alikhan N.F."/>
            <person name="Baker D."/>
            <person name="Gharbi K."/>
            <person name="Hall N."/>
            <person name="Watson M."/>
            <person name="Adriaenssens E.M."/>
            <person name="Foster-Nyarko E."/>
            <person name="Jarju S."/>
            <person name="Secka A."/>
            <person name="Antonio M."/>
            <person name="Oren A."/>
            <person name="Chaudhuri R.R."/>
            <person name="La Ragione R."/>
            <person name="Hildebrand F."/>
            <person name="Pallen M.J."/>
        </authorList>
    </citation>
    <scope>NUCLEOTIDE SEQUENCE</scope>
    <source>
        <strain evidence="2">3436</strain>
    </source>
</reference>
<accession>A0A9D2F0R7</accession>
<evidence type="ECO:0008006" key="4">
    <source>
        <dbReference type="Google" id="ProtNLM"/>
    </source>
</evidence>
<dbReference type="Proteomes" id="UP000824031">
    <property type="component" value="Unassembled WGS sequence"/>
</dbReference>
<evidence type="ECO:0000256" key="1">
    <source>
        <dbReference type="SAM" id="MobiDB-lite"/>
    </source>
</evidence>
<feature type="region of interest" description="Disordered" evidence="1">
    <location>
        <begin position="147"/>
        <end position="167"/>
    </location>
</feature>
<comment type="caution">
    <text evidence="2">The sequence shown here is derived from an EMBL/GenBank/DDBJ whole genome shotgun (WGS) entry which is preliminary data.</text>
</comment>